<accession>A0ABD3R350</accession>
<dbReference type="SUPFAM" id="SSF51161">
    <property type="entry name" value="Trimeric LpxA-like enzymes"/>
    <property type="match status" value="1"/>
</dbReference>
<dbReference type="PROSITE" id="PS00101">
    <property type="entry name" value="HEXAPEP_TRANSFERASES"/>
    <property type="match status" value="1"/>
</dbReference>
<evidence type="ECO:0000313" key="9">
    <source>
        <dbReference type="EMBL" id="KAL3807215.1"/>
    </source>
</evidence>
<protein>
    <recommendedName>
        <fullName evidence="3">serine O-acetyltransferase</fullName>
        <ecNumber evidence="3">2.3.1.30</ecNumber>
    </recommendedName>
</protein>
<feature type="compositionally biased region" description="Basic and acidic residues" evidence="7">
    <location>
        <begin position="432"/>
        <end position="441"/>
    </location>
</feature>
<comment type="caution">
    <text evidence="9">The sequence shown here is derived from an EMBL/GenBank/DDBJ whole genome shotgun (WGS) entry which is preliminary data.</text>
</comment>
<evidence type="ECO:0000259" key="8">
    <source>
        <dbReference type="SMART" id="SM00971"/>
    </source>
</evidence>
<evidence type="ECO:0000256" key="1">
    <source>
        <dbReference type="ARBA" id="ARBA00004876"/>
    </source>
</evidence>
<dbReference type="GO" id="GO:0005737">
    <property type="term" value="C:cytoplasm"/>
    <property type="evidence" value="ECO:0007669"/>
    <property type="project" value="UniProtKB-ARBA"/>
</dbReference>
<dbReference type="FunFam" id="2.160.10.10:FF:000002">
    <property type="entry name" value="Serine acetyltransferase"/>
    <property type="match status" value="1"/>
</dbReference>
<dbReference type="EC" id="2.3.1.30" evidence="3"/>
<feature type="compositionally biased region" description="Polar residues" evidence="7">
    <location>
        <begin position="399"/>
        <end position="413"/>
    </location>
</feature>
<name>A0ABD3R350_9STRA</name>
<dbReference type="InterPro" id="IPR010493">
    <property type="entry name" value="Ser_AcTrfase_N"/>
</dbReference>
<evidence type="ECO:0000256" key="6">
    <source>
        <dbReference type="ARBA" id="ARBA00023315"/>
    </source>
</evidence>
<dbReference type="InterPro" id="IPR011004">
    <property type="entry name" value="Trimer_LpxA-like_sf"/>
</dbReference>
<dbReference type="Pfam" id="PF06426">
    <property type="entry name" value="SATase_N"/>
    <property type="match status" value="1"/>
</dbReference>
<dbReference type="Proteomes" id="UP001530377">
    <property type="component" value="Unassembled WGS sequence"/>
</dbReference>
<reference evidence="9 10" key="1">
    <citation type="submission" date="2024-10" db="EMBL/GenBank/DDBJ databases">
        <title>Updated reference genomes for cyclostephanoid diatoms.</title>
        <authorList>
            <person name="Roberts W.R."/>
            <person name="Alverson A.J."/>
        </authorList>
    </citation>
    <scope>NUCLEOTIDE SEQUENCE [LARGE SCALE GENOMIC DNA]</scope>
    <source>
        <strain evidence="9 10">AJA228-03</strain>
    </source>
</reference>
<comment type="similarity">
    <text evidence="2">Belongs to the transferase hexapeptide repeat family.</text>
</comment>
<dbReference type="Gene3D" id="2.160.10.10">
    <property type="entry name" value="Hexapeptide repeat proteins"/>
    <property type="match status" value="1"/>
</dbReference>
<keyword evidence="6" id="KW-0012">Acyltransferase</keyword>
<organism evidence="9 10">
    <name type="scientific">Cyclostephanos tholiformis</name>
    <dbReference type="NCBI Taxonomy" id="382380"/>
    <lineage>
        <taxon>Eukaryota</taxon>
        <taxon>Sar</taxon>
        <taxon>Stramenopiles</taxon>
        <taxon>Ochrophyta</taxon>
        <taxon>Bacillariophyta</taxon>
        <taxon>Coscinodiscophyceae</taxon>
        <taxon>Thalassiosirophycidae</taxon>
        <taxon>Stephanodiscales</taxon>
        <taxon>Stephanodiscaceae</taxon>
        <taxon>Cyclostephanos</taxon>
    </lineage>
</organism>
<dbReference type="GO" id="GO:0009001">
    <property type="term" value="F:serine O-acetyltransferase activity"/>
    <property type="evidence" value="ECO:0007669"/>
    <property type="project" value="UniProtKB-EC"/>
</dbReference>
<feature type="domain" description="Serine acetyltransferase N-terminal" evidence="8">
    <location>
        <begin position="22"/>
        <end position="169"/>
    </location>
</feature>
<dbReference type="CDD" id="cd03354">
    <property type="entry name" value="LbH_SAT"/>
    <property type="match status" value="1"/>
</dbReference>
<sequence length="599" mass="63407">MTNEYDAGNTIPSSSHGDDDELFLRLRREAAAVVREEPILAMLLSKVGLLDDDCVVPSSSSPPSSSSSSSSSSVLVGQHHRAASSFEEAISRIVSHRLSSCSGKTESICPNYLRNLLEESFDNVRDLEMGHTMTEAVRMDAMAILNRDPACETLLEAVLFMKGFHSLVLHRAARRAWRPSSMSTSMTNDDEIMDIAGDIPESGEGDDTANIASGGLDPWGEGGGRGGKRFVALLLQSLASSAFGVDIHPASSIGAGIMIDHATGVVIGETASVGDGTTILHGVTLGGTGKETGDRHPKIGRHVLIGAGTQILGNITVGDRSKIGAGSVVLRPIPSGATAVGAPARIIGFTARGERPGSTVDMNLKGVEPLLGDARMGLMDATKKSYINVSKILRKDTSSTEMDSSGGTKTISNDAGGDSEVSGHATGDSEDSTSKEDDRDGVGGVDEEEDDNVTDFGTPPKCRWRRASSGNDGLCPFRGMFGVIPADIKRNCITHKRLRDLLLQEGCSEGECLEVYFELLHSTPSSSDFRRCGAIPLEVYSKCFPDIAKEKTGLDADRVQALAEGDLRALGMSKKASRRFKSFLNRLGASTSSRVPSSS</sequence>
<evidence type="ECO:0000256" key="5">
    <source>
        <dbReference type="ARBA" id="ARBA00022679"/>
    </source>
</evidence>
<evidence type="ECO:0000256" key="4">
    <source>
        <dbReference type="ARBA" id="ARBA00022605"/>
    </source>
</evidence>
<keyword evidence="4" id="KW-0028">Amino-acid biosynthesis</keyword>
<dbReference type="Pfam" id="PF00132">
    <property type="entry name" value="Hexapep"/>
    <property type="match status" value="1"/>
</dbReference>
<dbReference type="InterPro" id="IPR045304">
    <property type="entry name" value="LbH_SAT"/>
</dbReference>
<keyword evidence="10" id="KW-1185">Reference proteome</keyword>
<dbReference type="InterPro" id="IPR001451">
    <property type="entry name" value="Hexapep"/>
</dbReference>
<feature type="region of interest" description="Disordered" evidence="7">
    <location>
        <begin position="395"/>
        <end position="464"/>
    </location>
</feature>
<dbReference type="PANTHER" id="PTHR42811">
    <property type="entry name" value="SERINE ACETYLTRANSFERASE"/>
    <property type="match status" value="1"/>
</dbReference>
<evidence type="ECO:0000256" key="7">
    <source>
        <dbReference type="SAM" id="MobiDB-lite"/>
    </source>
</evidence>
<dbReference type="InterPro" id="IPR018357">
    <property type="entry name" value="Hexapep_transf_CS"/>
</dbReference>
<comment type="pathway">
    <text evidence="1">Amino-acid biosynthesis; L-cysteine biosynthesis; L-cysteine from L-serine: step 1/2.</text>
</comment>
<dbReference type="SMART" id="SM00971">
    <property type="entry name" value="SATase_N"/>
    <property type="match status" value="1"/>
</dbReference>
<dbReference type="InterPro" id="IPR042122">
    <property type="entry name" value="Ser_AcTrfase_N_sf"/>
</dbReference>
<gene>
    <name evidence="9" type="ORF">ACHAXA_001543</name>
</gene>
<evidence type="ECO:0000256" key="2">
    <source>
        <dbReference type="ARBA" id="ARBA00007274"/>
    </source>
</evidence>
<proteinExistence type="inferred from homology"/>
<evidence type="ECO:0000256" key="3">
    <source>
        <dbReference type="ARBA" id="ARBA00013266"/>
    </source>
</evidence>
<dbReference type="AlphaFoldDB" id="A0ABD3R350"/>
<dbReference type="Gene3D" id="1.10.3130.10">
    <property type="entry name" value="serine acetyltransferase, domain 1"/>
    <property type="match status" value="1"/>
</dbReference>
<dbReference type="GO" id="GO:0008652">
    <property type="term" value="P:amino acid biosynthetic process"/>
    <property type="evidence" value="ECO:0007669"/>
    <property type="project" value="UniProtKB-KW"/>
</dbReference>
<dbReference type="EMBL" id="JALLPB020000661">
    <property type="protein sequence ID" value="KAL3807215.1"/>
    <property type="molecule type" value="Genomic_DNA"/>
</dbReference>
<keyword evidence="5" id="KW-0808">Transferase</keyword>
<evidence type="ECO:0000313" key="10">
    <source>
        <dbReference type="Proteomes" id="UP001530377"/>
    </source>
</evidence>